<accession>A0A1M5WMY0</accession>
<evidence type="ECO:0000313" key="1">
    <source>
        <dbReference type="EMBL" id="SHH88906.1"/>
    </source>
</evidence>
<reference evidence="2" key="1">
    <citation type="submission" date="2016-11" db="EMBL/GenBank/DDBJ databases">
        <authorList>
            <person name="Varghese N."/>
            <person name="Submissions S."/>
        </authorList>
    </citation>
    <scope>NUCLEOTIDE SEQUENCE [LARGE SCALE GENOMIC DNA]</scope>
    <source>
        <strain evidence="2">DSM 13643</strain>
    </source>
</reference>
<evidence type="ECO:0000313" key="2">
    <source>
        <dbReference type="Proteomes" id="UP000183967"/>
    </source>
</evidence>
<proteinExistence type="predicted"/>
<gene>
    <name evidence="1" type="ORF">SAMN02745135_02562</name>
</gene>
<dbReference type="AlphaFoldDB" id="A0A1M5WMY0"/>
<organism evidence="1 2">
    <name type="scientific">Caloranaerobacter azorensis DSM 13643</name>
    <dbReference type="NCBI Taxonomy" id="1121264"/>
    <lineage>
        <taxon>Bacteria</taxon>
        <taxon>Bacillati</taxon>
        <taxon>Bacillota</taxon>
        <taxon>Tissierellia</taxon>
        <taxon>Tissierellales</taxon>
        <taxon>Thermohalobacteraceae</taxon>
        <taxon>Caloranaerobacter</taxon>
    </lineage>
</organism>
<protein>
    <submittedName>
        <fullName evidence="1">GTP-binding protein HflX</fullName>
    </submittedName>
</protein>
<name>A0A1M5WMY0_9FIRM</name>
<sequence>MIQEYFSKKYHKVSLLVPYSDLDIMSKFFNASKVEEYIYQENGVLIKTVLDEINYNKYSKYLIENRDDAI</sequence>
<keyword evidence="2" id="KW-1185">Reference proteome</keyword>
<dbReference type="RefSeq" id="WP_073198098.1">
    <property type="nucleotide sequence ID" value="NZ_FQXO01000125.1"/>
</dbReference>
<dbReference type="Proteomes" id="UP000183967">
    <property type="component" value="Unassembled WGS sequence"/>
</dbReference>
<dbReference type="EMBL" id="FQXO01000125">
    <property type="protein sequence ID" value="SHH88906.1"/>
    <property type="molecule type" value="Genomic_DNA"/>
</dbReference>